<evidence type="ECO:0000259" key="6">
    <source>
        <dbReference type="Pfam" id="PF08100"/>
    </source>
</evidence>
<dbReference type="InterPro" id="IPR016461">
    <property type="entry name" value="COMT-like"/>
</dbReference>
<dbReference type="PANTHER" id="PTHR43712:SF1">
    <property type="entry name" value="HYPOTHETICAL O-METHYLTRANSFERASE (EUROFUNG)-RELATED"/>
    <property type="match status" value="1"/>
</dbReference>
<feature type="domain" description="O-methyltransferase C-terminal" evidence="5">
    <location>
        <begin position="243"/>
        <end position="386"/>
    </location>
</feature>
<dbReference type="EMBL" id="KV749310">
    <property type="protein sequence ID" value="OCL10090.1"/>
    <property type="molecule type" value="Genomic_DNA"/>
</dbReference>
<evidence type="ECO:0000259" key="5">
    <source>
        <dbReference type="Pfam" id="PF00891"/>
    </source>
</evidence>
<keyword evidence="2 7" id="KW-0808">Transferase</keyword>
<dbReference type="InterPro" id="IPR001077">
    <property type="entry name" value="COMT_C"/>
</dbReference>
<organism evidence="7 8">
    <name type="scientific">Glonium stellatum</name>
    <dbReference type="NCBI Taxonomy" id="574774"/>
    <lineage>
        <taxon>Eukaryota</taxon>
        <taxon>Fungi</taxon>
        <taxon>Dikarya</taxon>
        <taxon>Ascomycota</taxon>
        <taxon>Pezizomycotina</taxon>
        <taxon>Dothideomycetes</taxon>
        <taxon>Pleosporomycetidae</taxon>
        <taxon>Gloniales</taxon>
        <taxon>Gloniaceae</taxon>
        <taxon>Glonium</taxon>
    </lineage>
</organism>
<evidence type="ECO:0000256" key="4">
    <source>
        <dbReference type="PIRSR" id="PIRSR005739-1"/>
    </source>
</evidence>
<evidence type="ECO:0000313" key="8">
    <source>
        <dbReference type="Proteomes" id="UP000250140"/>
    </source>
</evidence>
<dbReference type="AlphaFoldDB" id="A0A8E2F3W2"/>
<evidence type="ECO:0000256" key="3">
    <source>
        <dbReference type="ARBA" id="ARBA00022691"/>
    </source>
</evidence>
<dbReference type="InterPro" id="IPR036390">
    <property type="entry name" value="WH_DNA-bd_sf"/>
</dbReference>
<dbReference type="Proteomes" id="UP000250140">
    <property type="component" value="Unassembled WGS sequence"/>
</dbReference>
<gene>
    <name evidence="7" type="ORF">AOQ84DRAFT_289984</name>
</gene>
<evidence type="ECO:0000256" key="2">
    <source>
        <dbReference type="ARBA" id="ARBA00022679"/>
    </source>
</evidence>
<dbReference type="PIRSF" id="PIRSF005739">
    <property type="entry name" value="O-mtase"/>
    <property type="match status" value="1"/>
</dbReference>
<dbReference type="Pfam" id="PF00891">
    <property type="entry name" value="Methyltransf_2"/>
    <property type="match status" value="1"/>
</dbReference>
<dbReference type="InterPro" id="IPR036388">
    <property type="entry name" value="WH-like_DNA-bd_sf"/>
</dbReference>
<keyword evidence="8" id="KW-1185">Reference proteome</keyword>
<keyword evidence="3" id="KW-0949">S-adenosyl-L-methionine</keyword>
<dbReference type="PROSITE" id="PS51683">
    <property type="entry name" value="SAM_OMT_II"/>
    <property type="match status" value="1"/>
</dbReference>
<dbReference type="OrthoDB" id="2410195at2759"/>
<dbReference type="SUPFAM" id="SSF53335">
    <property type="entry name" value="S-adenosyl-L-methionine-dependent methyltransferases"/>
    <property type="match status" value="1"/>
</dbReference>
<reference evidence="7 8" key="1">
    <citation type="journal article" date="2016" name="Nat. Commun.">
        <title>Ectomycorrhizal ecology is imprinted in the genome of the dominant symbiotic fungus Cenococcum geophilum.</title>
        <authorList>
            <consortium name="DOE Joint Genome Institute"/>
            <person name="Peter M."/>
            <person name="Kohler A."/>
            <person name="Ohm R.A."/>
            <person name="Kuo A."/>
            <person name="Krutzmann J."/>
            <person name="Morin E."/>
            <person name="Arend M."/>
            <person name="Barry K.W."/>
            <person name="Binder M."/>
            <person name="Choi C."/>
            <person name="Clum A."/>
            <person name="Copeland A."/>
            <person name="Grisel N."/>
            <person name="Haridas S."/>
            <person name="Kipfer T."/>
            <person name="LaButti K."/>
            <person name="Lindquist E."/>
            <person name="Lipzen A."/>
            <person name="Maire R."/>
            <person name="Meier B."/>
            <person name="Mihaltcheva S."/>
            <person name="Molinier V."/>
            <person name="Murat C."/>
            <person name="Poggeler S."/>
            <person name="Quandt C.A."/>
            <person name="Sperisen C."/>
            <person name="Tritt A."/>
            <person name="Tisserant E."/>
            <person name="Crous P.W."/>
            <person name="Henrissat B."/>
            <person name="Nehls U."/>
            <person name="Egli S."/>
            <person name="Spatafora J.W."/>
            <person name="Grigoriev I.V."/>
            <person name="Martin F.M."/>
        </authorList>
    </citation>
    <scope>NUCLEOTIDE SEQUENCE [LARGE SCALE GENOMIC DNA]</scope>
    <source>
        <strain evidence="7 8">CBS 207.34</strain>
    </source>
</reference>
<feature type="active site" description="Proton acceptor" evidence="4">
    <location>
        <position position="316"/>
    </location>
</feature>
<dbReference type="SUPFAM" id="SSF46785">
    <property type="entry name" value="Winged helix' DNA-binding domain"/>
    <property type="match status" value="1"/>
</dbReference>
<dbReference type="Pfam" id="PF08100">
    <property type="entry name" value="Dimerisation"/>
    <property type="match status" value="1"/>
</dbReference>
<dbReference type="GO" id="GO:0046983">
    <property type="term" value="F:protein dimerization activity"/>
    <property type="evidence" value="ECO:0007669"/>
    <property type="project" value="InterPro"/>
</dbReference>
<sequence length="407" mass="44887">MSLTLSSPELIQTLVNEINHSAACLASNGTFASDISRRTLIATAEKLVLATRSPEENIFAIAQQPAQNAALRCAIALGIPSELAVDGSPRSVDELAVATGAEKTLLARILRACASTSLMIETSEHHYAHNSVSRTLLSPTNRALLTLMYDYNGRGVLALPEFLKSRHWCDAGSYTDCAFMLGSRTELPMWEYRDQDEDCKRIFDLGMQSEIVASLSTGKPSGPFPFGEELALGEHRREEEPVTIVDIGGGRGQALEQIRADHPELTGRFVLMDLAPVIDSAVAAGLPSWIEPVAGSFFDPLPIQGARAYFIRRVMHNWDDKACRIILRNTAAAMEPSFSRLLITDMVVDDVGAVREMAWEDLNMMTIGGVERTERQWRELLDECGLRAHKIWRNSAIEHAIIDARLK</sequence>
<evidence type="ECO:0000256" key="1">
    <source>
        <dbReference type="ARBA" id="ARBA00022603"/>
    </source>
</evidence>
<evidence type="ECO:0000313" key="7">
    <source>
        <dbReference type="EMBL" id="OCL10090.1"/>
    </source>
</evidence>
<protein>
    <submittedName>
        <fullName evidence="7">S-adenosyl-L-methionine-dependent methyltransferase</fullName>
    </submittedName>
</protein>
<accession>A0A8E2F3W2</accession>
<proteinExistence type="predicted"/>
<dbReference type="Gene3D" id="1.10.10.10">
    <property type="entry name" value="Winged helix-like DNA-binding domain superfamily/Winged helix DNA-binding domain"/>
    <property type="match status" value="1"/>
</dbReference>
<name>A0A8E2F3W2_9PEZI</name>
<dbReference type="GO" id="GO:0032259">
    <property type="term" value="P:methylation"/>
    <property type="evidence" value="ECO:0007669"/>
    <property type="project" value="UniProtKB-KW"/>
</dbReference>
<dbReference type="GO" id="GO:0008171">
    <property type="term" value="F:O-methyltransferase activity"/>
    <property type="evidence" value="ECO:0007669"/>
    <property type="project" value="InterPro"/>
</dbReference>
<dbReference type="PANTHER" id="PTHR43712">
    <property type="entry name" value="PUTATIVE (AFU_ORTHOLOGUE AFUA_4G14580)-RELATED"/>
    <property type="match status" value="1"/>
</dbReference>
<dbReference type="InterPro" id="IPR029063">
    <property type="entry name" value="SAM-dependent_MTases_sf"/>
</dbReference>
<dbReference type="Gene3D" id="3.40.50.150">
    <property type="entry name" value="Vaccinia Virus protein VP39"/>
    <property type="match status" value="1"/>
</dbReference>
<feature type="domain" description="O-methyltransferase dimerisation" evidence="6">
    <location>
        <begin position="68"/>
        <end position="138"/>
    </location>
</feature>
<dbReference type="InterPro" id="IPR012967">
    <property type="entry name" value="COMT_dimerisation"/>
</dbReference>
<keyword evidence="1 7" id="KW-0489">Methyltransferase</keyword>